<evidence type="ECO:0000256" key="8">
    <source>
        <dbReference type="SAM" id="Phobius"/>
    </source>
</evidence>
<dbReference type="GO" id="GO:0012505">
    <property type="term" value="C:endomembrane system"/>
    <property type="evidence" value="ECO:0007669"/>
    <property type="project" value="UniProtKB-SubCell"/>
</dbReference>
<evidence type="ECO:0000313" key="10">
    <source>
        <dbReference type="EMBL" id="QTA87851.1"/>
    </source>
</evidence>
<protein>
    <submittedName>
        <fullName evidence="10">HylD family secretion domain-containing protein</fullName>
    </submittedName>
</protein>
<feature type="transmembrane region" description="Helical" evidence="8">
    <location>
        <begin position="151"/>
        <end position="170"/>
    </location>
</feature>
<feature type="transmembrane region" description="Helical" evidence="8">
    <location>
        <begin position="234"/>
        <end position="251"/>
    </location>
</feature>
<feature type="transmembrane region" description="Helical" evidence="8">
    <location>
        <begin position="263"/>
        <end position="283"/>
    </location>
</feature>
<keyword evidence="6 8" id="KW-0472">Membrane</keyword>
<feature type="transmembrane region" description="Helical" evidence="8">
    <location>
        <begin position="295"/>
        <end position="314"/>
    </location>
</feature>
<keyword evidence="11" id="KW-1185">Reference proteome</keyword>
<evidence type="ECO:0000256" key="3">
    <source>
        <dbReference type="ARBA" id="ARBA00007931"/>
    </source>
</evidence>
<evidence type="ECO:0000259" key="9">
    <source>
        <dbReference type="Pfam" id="PF02163"/>
    </source>
</evidence>
<sequence length="800" mass="90676">MQLGQIQPKKVDAAQARDGQLKEALEQGLRFPWLGLRPDLMLHKGAPDENGKETYVLEDPVRGDHFELGEAEAKFFLCLAAENDLKAATDKLMKTTSLRPSVKDILFFVNMLQRERLAILPEGADFDSSDSEPESDEKEEQKKKPGIIRRTLGPIFAGIVLILRYIWWWLQRFKGGEAATKPPPGKEQTEEQKKSGGEPGFSLSNIYFFRIPLLRPDSFLTAIYPWLSPLWSKPFLYVYGVFCLTGLVAVIQEFELYWHTASYLFTFKGFLIFMLCLGVLKVMHEFGHALAAKHYGIFVRRMGIYMMFFMPMLYTDATEAWKLPSKKARLMIGAAGVLVELYVGGITLFFWSILPDGVLRSLMFYTSGAAVISTILVNVSPFMRFDGYYVLMDYLGMSNLRSRSVMMYKYYLRKVLVAWQGPKPEEHPRGPFMAIFGLGCSLYLIVVVFGIQIMIYQEVSELLAIWSMIILFIVFVAGPLVEEIVFLLKNWKDWGSKGNLLVRSVILGLLGAYLFVPVQSSEMISAFFLYKDVARLEAPGRGRVMTELPEINTSVQKGDLLVKIQDDELEQEFERSHFALIQVEKTIKNIAAGGAQGGYRKWLLAERERLTAVSDKLRQSLSQLEIRSPISGRVVDMDKTLQKGSYIFKKAYMVTVADDRFSEVQAYVPEKIYRKLKGKEQEIIASLNVIIPDLEAGTITGKFREMLDFPVTEFPNNSLFDFAGGSIVASLTAKPSKSGSLRARDPHFPIFFDISQPPAYLRHGTPCFVRIGGETISVMGRIVREIYRILATRKIIATFQ</sequence>
<dbReference type="CDD" id="cd05709">
    <property type="entry name" value="S2P-M50"/>
    <property type="match status" value="1"/>
</dbReference>
<evidence type="ECO:0000256" key="2">
    <source>
        <dbReference type="ARBA" id="ARBA00004127"/>
    </source>
</evidence>
<evidence type="ECO:0000256" key="4">
    <source>
        <dbReference type="ARBA" id="ARBA00022692"/>
    </source>
</evidence>
<evidence type="ECO:0000256" key="6">
    <source>
        <dbReference type="ARBA" id="ARBA00023136"/>
    </source>
</evidence>
<comment type="similarity">
    <text evidence="3">Belongs to the peptidase M50B family.</text>
</comment>
<proteinExistence type="inferred from homology"/>
<gene>
    <name evidence="10" type="ORF">dnm_038890</name>
</gene>
<feature type="compositionally biased region" description="Acidic residues" evidence="7">
    <location>
        <begin position="124"/>
        <end position="138"/>
    </location>
</feature>
<feature type="region of interest" description="Disordered" evidence="7">
    <location>
        <begin position="123"/>
        <end position="144"/>
    </location>
</feature>
<evidence type="ECO:0000256" key="7">
    <source>
        <dbReference type="SAM" id="MobiDB-lite"/>
    </source>
</evidence>
<feature type="domain" description="Peptidase M50" evidence="9">
    <location>
        <begin position="273"/>
        <end position="366"/>
    </location>
</feature>
<dbReference type="GO" id="GO:0016020">
    <property type="term" value="C:membrane"/>
    <property type="evidence" value="ECO:0007669"/>
    <property type="project" value="InterPro"/>
</dbReference>
<dbReference type="KEGG" id="dmm:dnm_038890"/>
<evidence type="ECO:0000313" key="11">
    <source>
        <dbReference type="Proteomes" id="UP000663722"/>
    </source>
</evidence>
<feature type="compositionally biased region" description="Basic and acidic residues" evidence="7">
    <location>
        <begin position="187"/>
        <end position="196"/>
    </location>
</feature>
<dbReference type="RefSeq" id="WP_207682868.1">
    <property type="nucleotide sequence ID" value="NZ_CP061800.1"/>
</dbReference>
<dbReference type="Proteomes" id="UP000663722">
    <property type="component" value="Chromosome"/>
</dbReference>
<dbReference type="AlphaFoldDB" id="A0A975GND6"/>
<reference evidence="10" key="1">
    <citation type="journal article" date="2021" name="Microb. Physiol.">
        <title>Proteogenomic Insights into the Physiology of Marine, Sulfate-Reducing, Filamentous Desulfonema limicola and Desulfonema magnum.</title>
        <authorList>
            <person name="Schnaars V."/>
            <person name="Wohlbrand L."/>
            <person name="Scheve S."/>
            <person name="Hinrichs C."/>
            <person name="Reinhardt R."/>
            <person name="Rabus R."/>
        </authorList>
    </citation>
    <scope>NUCLEOTIDE SEQUENCE</scope>
    <source>
        <strain evidence="10">4be13</strain>
    </source>
</reference>
<dbReference type="GO" id="GO:0004222">
    <property type="term" value="F:metalloendopeptidase activity"/>
    <property type="evidence" value="ECO:0007669"/>
    <property type="project" value="InterPro"/>
</dbReference>
<dbReference type="InterPro" id="IPR008915">
    <property type="entry name" value="Peptidase_M50"/>
</dbReference>
<dbReference type="GO" id="GO:0031293">
    <property type="term" value="P:membrane protein intracellular domain proteolysis"/>
    <property type="evidence" value="ECO:0007669"/>
    <property type="project" value="TreeGrafter"/>
</dbReference>
<evidence type="ECO:0000256" key="5">
    <source>
        <dbReference type="ARBA" id="ARBA00022989"/>
    </source>
</evidence>
<keyword evidence="5 8" id="KW-1133">Transmembrane helix</keyword>
<dbReference type="GO" id="GO:0005737">
    <property type="term" value="C:cytoplasm"/>
    <property type="evidence" value="ECO:0007669"/>
    <property type="project" value="TreeGrafter"/>
</dbReference>
<accession>A0A975GND6</accession>
<feature type="transmembrane region" description="Helical" evidence="8">
    <location>
        <begin position="500"/>
        <end position="518"/>
    </location>
</feature>
<keyword evidence="4 8" id="KW-0812">Transmembrane</keyword>
<dbReference type="PANTHER" id="PTHR13325:SF3">
    <property type="entry name" value="MEMBRANE-BOUND TRANSCRIPTION FACTOR SITE-2 PROTEASE"/>
    <property type="match status" value="1"/>
</dbReference>
<comment type="subcellular location">
    <subcellularLocation>
        <location evidence="2">Endomembrane system</location>
        <topology evidence="2">Multi-pass membrane protein</topology>
    </subcellularLocation>
</comment>
<evidence type="ECO:0000256" key="1">
    <source>
        <dbReference type="ARBA" id="ARBA00001947"/>
    </source>
</evidence>
<dbReference type="Pfam" id="PF02163">
    <property type="entry name" value="Peptidase_M50"/>
    <property type="match status" value="1"/>
</dbReference>
<dbReference type="PANTHER" id="PTHR13325">
    <property type="entry name" value="PROTEASE M50 MEMBRANE-BOUND TRANSCRIPTION FACTOR SITE 2 PROTEASE"/>
    <property type="match status" value="1"/>
</dbReference>
<feature type="transmembrane region" description="Helical" evidence="8">
    <location>
        <begin position="462"/>
        <end position="488"/>
    </location>
</feature>
<dbReference type="InterPro" id="IPR001193">
    <property type="entry name" value="MBTPS2"/>
</dbReference>
<dbReference type="EMBL" id="CP061800">
    <property type="protein sequence ID" value="QTA87851.1"/>
    <property type="molecule type" value="Genomic_DNA"/>
</dbReference>
<name>A0A975GND6_9BACT</name>
<feature type="transmembrane region" description="Helical" evidence="8">
    <location>
        <begin position="432"/>
        <end position="456"/>
    </location>
</feature>
<comment type="cofactor">
    <cofactor evidence="1">
        <name>Zn(2+)</name>
        <dbReference type="ChEBI" id="CHEBI:29105"/>
    </cofactor>
</comment>
<organism evidence="10 11">
    <name type="scientific">Desulfonema magnum</name>
    <dbReference type="NCBI Taxonomy" id="45655"/>
    <lineage>
        <taxon>Bacteria</taxon>
        <taxon>Pseudomonadati</taxon>
        <taxon>Thermodesulfobacteriota</taxon>
        <taxon>Desulfobacteria</taxon>
        <taxon>Desulfobacterales</taxon>
        <taxon>Desulfococcaceae</taxon>
        <taxon>Desulfonema</taxon>
    </lineage>
</organism>
<feature type="region of interest" description="Disordered" evidence="7">
    <location>
        <begin position="178"/>
        <end position="198"/>
    </location>
</feature>
<feature type="transmembrane region" description="Helical" evidence="8">
    <location>
        <begin position="363"/>
        <end position="383"/>
    </location>
</feature>
<feature type="transmembrane region" description="Helical" evidence="8">
    <location>
        <begin position="330"/>
        <end position="351"/>
    </location>
</feature>